<protein>
    <submittedName>
        <fullName evidence="1">Uncharacterized protein</fullName>
    </submittedName>
</protein>
<reference evidence="1" key="1">
    <citation type="submission" date="2014-11" db="EMBL/GenBank/DDBJ databases">
        <authorList>
            <person name="Amaro Gonzalez C."/>
        </authorList>
    </citation>
    <scope>NUCLEOTIDE SEQUENCE</scope>
</reference>
<reference evidence="1" key="2">
    <citation type="journal article" date="2015" name="Fish Shellfish Immunol.">
        <title>Early steps in the European eel (Anguilla anguilla)-Vibrio vulnificus interaction in the gills: Role of the RtxA13 toxin.</title>
        <authorList>
            <person name="Callol A."/>
            <person name="Pajuelo D."/>
            <person name="Ebbesson L."/>
            <person name="Teles M."/>
            <person name="MacKenzie S."/>
            <person name="Amaro C."/>
        </authorList>
    </citation>
    <scope>NUCLEOTIDE SEQUENCE</scope>
</reference>
<name>A0A0E9Q9B2_ANGAN</name>
<accession>A0A0E9Q9B2</accession>
<proteinExistence type="predicted"/>
<dbReference type="EMBL" id="GBXM01095116">
    <property type="protein sequence ID" value="JAH13461.1"/>
    <property type="molecule type" value="Transcribed_RNA"/>
</dbReference>
<organism evidence="1">
    <name type="scientific">Anguilla anguilla</name>
    <name type="common">European freshwater eel</name>
    <name type="synonym">Muraena anguilla</name>
    <dbReference type="NCBI Taxonomy" id="7936"/>
    <lineage>
        <taxon>Eukaryota</taxon>
        <taxon>Metazoa</taxon>
        <taxon>Chordata</taxon>
        <taxon>Craniata</taxon>
        <taxon>Vertebrata</taxon>
        <taxon>Euteleostomi</taxon>
        <taxon>Actinopterygii</taxon>
        <taxon>Neopterygii</taxon>
        <taxon>Teleostei</taxon>
        <taxon>Anguilliformes</taxon>
        <taxon>Anguillidae</taxon>
        <taxon>Anguilla</taxon>
    </lineage>
</organism>
<sequence>MYTVLSLYLNSINTEVERRKLSFPMLL</sequence>
<dbReference type="AlphaFoldDB" id="A0A0E9Q9B2"/>
<evidence type="ECO:0000313" key="1">
    <source>
        <dbReference type="EMBL" id="JAH13461.1"/>
    </source>
</evidence>